<accession>A0A3G9JD94</accession>
<gene>
    <name evidence="1" type="ORF">Back11_42880</name>
</gene>
<evidence type="ECO:0000313" key="2">
    <source>
        <dbReference type="Proteomes" id="UP000275368"/>
    </source>
</evidence>
<dbReference type="RefSeq" id="WP_164522918.1">
    <property type="nucleotide sequence ID" value="NZ_AP019308.1"/>
</dbReference>
<dbReference type="InterPro" id="IPR013879">
    <property type="entry name" value="DUF1761"/>
</dbReference>
<evidence type="ECO:0000313" key="1">
    <source>
        <dbReference type="EMBL" id="BBH22943.1"/>
    </source>
</evidence>
<name>A0A3G9JD94_9BACL</name>
<dbReference type="EMBL" id="AP019308">
    <property type="protein sequence ID" value="BBH22943.1"/>
    <property type="molecule type" value="Genomic_DNA"/>
</dbReference>
<protein>
    <submittedName>
        <fullName evidence="1">Uncharacterized protein</fullName>
    </submittedName>
</protein>
<dbReference type="Pfam" id="PF08570">
    <property type="entry name" value="DUF1761"/>
    <property type="match status" value="1"/>
</dbReference>
<dbReference type="AlphaFoldDB" id="A0A3G9JD94"/>
<proteinExistence type="predicted"/>
<organism evidence="1 2">
    <name type="scientific">Paenibacillus baekrokdamisoli</name>
    <dbReference type="NCBI Taxonomy" id="1712516"/>
    <lineage>
        <taxon>Bacteria</taxon>
        <taxon>Bacillati</taxon>
        <taxon>Bacillota</taxon>
        <taxon>Bacilli</taxon>
        <taxon>Bacillales</taxon>
        <taxon>Paenibacillaceae</taxon>
        <taxon>Paenibacillus</taxon>
    </lineage>
</organism>
<keyword evidence="2" id="KW-1185">Reference proteome</keyword>
<dbReference type="Proteomes" id="UP000275368">
    <property type="component" value="Chromosome"/>
</dbReference>
<dbReference type="KEGG" id="pbk:Back11_42880"/>
<reference evidence="1 2" key="1">
    <citation type="submission" date="2018-11" db="EMBL/GenBank/DDBJ databases">
        <title>Complete genome sequence of Paenibacillus baekrokdamisoli strain KCTC 33723.</title>
        <authorList>
            <person name="Kang S.W."/>
            <person name="Lee K.C."/>
            <person name="Kim K.K."/>
            <person name="Kim J.S."/>
            <person name="Kim D.S."/>
            <person name="Ko S.H."/>
            <person name="Yang S.H."/>
            <person name="Lee J.S."/>
        </authorList>
    </citation>
    <scope>NUCLEOTIDE SEQUENCE [LARGE SCALE GENOMIC DNA]</scope>
    <source>
        <strain evidence="1 2">KCTC 33723</strain>
    </source>
</reference>
<sequence>MEINITELNYFAVLVGGLVYMAFGAAYYSPVLFGRTWMQLNKANLDKRKSKLPMYVASPIVAFLSSFLMAVIVQAASVDDIGSGILLGLIVGLLLAVAYLKNAAFGLMSRKEYAIAIGDHGIALHS</sequence>